<reference evidence="1" key="1">
    <citation type="submission" date="2023-10" db="EMBL/GenBank/DDBJ databases">
        <authorList>
            <person name="Chen Y."/>
            <person name="Shah S."/>
            <person name="Dougan E. K."/>
            <person name="Thang M."/>
            <person name="Chan C."/>
        </authorList>
    </citation>
    <scope>NUCLEOTIDE SEQUENCE [LARGE SCALE GENOMIC DNA]</scope>
</reference>
<feature type="non-terminal residue" evidence="1">
    <location>
        <position position="1"/>
    </location>
</feature>
<comment type="caution">
    <text evidence="1">The sequence shown here is derived from an EMBL/GenBank/DDBJ whole genome shotgun (WGS) entry which is preliminary data.</text>
</comment>
<keyword evidence="2" id="KW-1185">Reference proteome</keyword>
<protein>
    <submittedName>
        <fullName evidence="1">Uncharacterized protein</fullName>
    </submittedName>
</protein>
<organism evidence="1 2">
    <name type="scientific">Prorocentrum cordatum</name>
    <dbReference type="NCBI Taxonomy" id="2364126"/>
    <lineage>
        <taxon>Eukaryota</taxon>
        <taxon>Sar</taxon>
        <taxon>Alveolata</taxon>
        <taxon>Dinophyceae</taxon>
        <taxon>Prorocentrales</taxon>
        <taxon>Prorocentraceae</taxon>
        <taxon>Prorocentrum</taxon>
    </lineage>
</organism>
<sequence>GSKKKTIHDVAKPVLDIDKKHMTCVAKDFYSVGTVVVERLQAAIKEVGGTRGAVD</sequence>
<dbReference type="EMBL" id="CAUYUJ010014239">
    <property type="protein sequence ID" value="CAK0838661.1"/>
    <property type="molecule type" value="Genomic_DNA"/>
</dbReference>
<dbReference type="Proteomes" id="UP001189429">
    <property type="component" value="Unassembled WGS sequence"/>
</dbReference>
<gene>
    <name evidence="1" type="ORF">PCOR1329_LOCUS34561</name>
</gene>
<feature type="non-terminal residue" evidence="1">
    <location>
        <position position="55"/>
    </location>
</feature>
<evidence type="ECO:0000313" key="1">
    <source>
        <dbReference type="EMBL" id="CAK0838661.1"/>
    </source>
</evidence>
<proteinExistence type="predicted"/>
<accession>A0ABN9T137</accession>
<evidence type="ECO:0000313" key="2">
    <source>
        <dbReference type="Proteomes" id="UP001189429"/>
    </source>
</evidence>
<name>A0ABN9T137_9DINO</name>